<dbReference type="PROSITE" id="PS01031">
    <property type="entry name" value="SHSP"/>
    <property type="match status" value="1"/>
</dbReference>
<dbReference type="AlphaFoldDB" id="A0A5J9V4P5"/>
<dbReference type="InterPro" id="IPR002068">
    <property type="entry name" value="A-crystallin/Hsp20_dom"/>
</dbReference>
<accession>A0A5J9V4P5</accession>
<gene>
    <name evidence="5" type="ORF">EJB05_22834</name>
</gene>
<evidence type="ECO:0000313" key="5">
    <source>
        <dbReference type="EMBL" id="TVU31162.1"/>
    </source>
</evidence>
<dbReference type="PANTHER" id="PTHR46733">
    <property type="entry name" value="26.5 KDA HEAT SHOCK PROTEIN, MITOCHONDRIAL"/>
    <property type="match status" value="1"/>
</dbReference>
<dbReference type="Gene3D" id="2.60.40.790">
    <property type="match status" value="1"/>
</dbReference>
<proteinExistence type="inferred from homology"/>
<keyword evidence="1" id="KW-0346">Stress response</keyword>
<dbReference type="Gramene" id="TVU31162">
    <property type="protein sequence ID" value="TVU31162"/>
    <property type="gene ID" value="EJB05_22834"/>
</dbReference>
<keyword evidence="6" id="KW-1185">Reference proteome</keyword>
<evidence type="ECO:0000256" key="3">
    <source>
        <dbReference type="RuleBase" id="RU003616"/>
    </source>
</evidence>
<reference evidence="5 6" key="1">
    <citation type="journal article" date="2019" name="Sci. Rep.">
        <title>A high-quality genome of Eragrostis curvula grass provides insights into Poaceae evolution and supports new strategies to enhance forage quality.</title>
        <authorList>
            <person name="Carballo J."/>
            <person name="Santos B.A.C.M."/>
            <person name="Zappacosta D."/>
            <person name="Garbus I."/>
            <person name="Selva J.P."/>
            <person name="Gallo C.A."/>
            <person name="Diaz A."/>
            <person name="Albertini E."/>
            <person name="Caccamo M."/>
            <person name="Echenique V."/>
        </authorList>
    </citation>
    <scope>NUCLEOTIDE SEQUENCE [LARGE SCALE GENOMIC DNA]</scope>
    <source>
        <strain evidence="6">cv. Victoria</strain>
        <tissue evidence="5">Leaf</tissue>
    </source>
</reference>
<dbReference type="GO" id="GO:0009408">
    <property type="term" value="P:response to heat"/>
    <property type="evidence" value="ECO:0007669"/>
    <property type="project" value="InterPro"/>
</dbReference>
<sequence>MSTVTSCTFLGRGLAVRLPNSSGVRVPSVTPAAMAPFSSQRRSRALSICCANNPKAKGEHNPKTDVHPFKISPVVLVDLVEQPGERWQLKEEHDGVTLWFEVPGHSREDLAVEIDEDVLVIKKRTNAGGGAKTETGAKGAVPNSDGIYARLFLPAGYSKESVKAELKSGELMVSIGKIKEQARRKISVNIDAK</sequence>
<organism evidence="5 6">
    <name type="scientific">Eragrostis curvula</name>
    <name type="common">weeping love grass</name>
    <dbReference type="NCBI Taxonomy" id="38414"/>
    <lineage>
        <taxon>Eukaryota</taxon>
        <taxon>Viridiplantae</taxon>
        <taxon>Streptophyta</taxon>
        <taxon>Embryophyta</taxon>
        <taxon>Tracheophyta</taxon>
        <taxon>Spermatophyta</taxon>
        <taxon>Magnoliopsida</taxon>
        <taxon>Liliopsida</taxon>
        <taxon>Poales</taxon>
        <taxon>Poaceae</taxon>
        <taxon>PACMAD clade</taxon>
        <taxon>Chloridoideae</taxon>
        <taxon>Eragrostideae</taxon>
        <taxon>Eragrostidinae</taxon>
        <taxon>Eragrostis</taxon>
    </lineage>
</organism>
<dbReference type="Pfam" id="PF00011">
    <property type="entry name" value="HSP20"/>
    <property type="match status" value="1"/>
</dbReference>
<dbReference type="CDD" id="cd06464">
    <property type="entry name" value="ACD_sHsps-like"/>
    <property type="match status" value="1"/>
</dbReference>
<dbReference type="OrthoDB" id="1431247at2759"/>
<evidence type="ECO:0000259" key="4">
    <source>
        <dbReference type="PROSITE" id="PS01031"/>
    </source>
</evidence>
<dbReference type="EMBL" id="RWGY01000011">
    <property type="protein sequence ID" value="TVU31162.1"/>
    <property type="molecule type" value="Genomic_DNA"/>
</dbReference>
<protein>
    <recommendedName>
        <fullName evidence="4">SHSP domain-containing protein</fullName>
    </recommendedName>
</protein>
<dbReference type="SUPFAM" id="SSF49764">
    <property type="entry name" value="HSP20-like chaperones"/>
    <property type="match status" value="1"/>
</dbReference>
<evidence type="ECO:0000256" key="1">
    <source>
        <dbReference type="ARBA" id="ARBA00023016"/>
    </source>
</evidence>
<comment type="caution">
    <text evidence="5">The sequence shown here is derived from an EMBL/GenBank/DDBJ whole genome shotgun (WGS) entry which is preliminary data.</text>
</comment>
<dbReference type="InterPro" id="IPR044587">
    <property type="entry name" value="HSP21-like"/>
</dbReference>
<feature type="domain" description="SHSP" evidence="4">
    <location>
        <begin position="78"/>
        <end position="193"/>
    </location>
</feature>
<dbReference type="PANTHER" id="PTHR46733:SF5">
    <property type="entry name" value="HSP20_ALPHA CRYSTALLIN FAMILY PROTEIN, EXPRESSED"/>
    <property type="match status" value="1"/>
</dbReference>
<comment type="similarity">
    <text evidence="2 3">Belongs to the small heat shock protein (HSP20) family.</text>
</comment>
<dbReference type="InterPro" id="IPR008978">
    <property type="entry name" value="HSP20-like_chaperone"/>
</dbReference>
<dbReference type="Proteomes" id="UP000324897">
    <property type="component" value="Chromosome 1"/>
</dbReference>
<evidence type="ECO:0000256" key="2">
    <source>
        <dbReference type="PROSITE-ProRule" id="PRU00285"/>
    </source>
</evidence>
<evidence type="ECO:0000313" key="6">
    <source>
        <dbReference type="Proteomes" id="UP000324897"/>
    </source>
</evidence>
<name>A0A5J9V4P5_9POAL</name>